<evidence type="ECO:0000313" key="3">
    <source>
        <dbReference type="Proteomes" id="UP001239213"/>
    </source>
</evidence>
<feature type="non-terminal residue" evidence="2">
    <location>
        <position position="1"/>
    </location>
</feature>
<comment type="caution">
    <text evidence="2">The sequence shown here is derived from an EMBL/GenBank/DDBJ whole genome shotgun (WGS) entry which is preliminary data.</text>
</comment>
<dbReference type="Proteomes" id="UP001239213">
    <property type="component" value="Unassembled WGS sequence"/>
</dbReference>
<protein>
    <submittedName>
        <fullName evidence="2">Uncharacterized protein</fullName>
    </submittedName>
</protein>
<accession>A0AAI9Y6B3</accession>
<keyword evidence="3" id="KW-1185">Reference proteome</keyword>
<sequence>IVRHEERFRGRLQFPSSSRLSLLRSVFTHSNYQIPQDRRAMHIPRLVALGAVLTTAVKASTPLNITALSTRDGYSVIECWQLTSVPVEARAALNYAVGGDLTRAEWSIIQPRTTVGEAWAPAVQLTVILNGLIRITSPAPPRNASQATPSQATPSLSPPGDSSGDEASTRPAQRTAYIHPGTVSSSLVIAADLKNASVHAGHFTEFPGDEPTVLVQVPFAGNAAPEHVVLGEGPCERGSWGAAMGGGI</sequence>
<evidence type="ECO:0000313" key="2">
    <source>
        <dbReference type="EMBL" id="KAK1478538.1"/>
    </source>
</evidence>
<feature type="region of interest" description="Disordered" evidence="1">
    <location>
        <begin position="139"/>
        <end position="171"/>
    </location>
</feature>
<name>A0AAI9Y6B3_9PEZI</name>
<dbReference type="AlphaFoldDB" id="A0AAI9Y6B3"/>
<evidence type="ECO:0000256" key="1">
    <source>
        <dbReference type="SAM" id="MobiDB-lite"/>
    </source>
</evidence>
<proteinExistence type="predicted"/>
<feature type="compositionally biased region" description="Polar residues" evidence="1">
    <location>
        <begin position="143"/>
        <end position="153"/>
    </location>
</feature>
<organism evidence="2 3">
    <name type="scientific">Colletotrichum cuscutae</name>
    <dbReference type="NCBI Taxonomy" id="1209917"/>
    <lineage>
        <taxon>Eukaryota</taxon>
        <taxon>Fungi</taxon>
        <taxon>Dikarya</taxon>
        <taxon>Ascomycota</taxon>
        <taxon>Pezizomycotina</taxon>
        <taxon>Sordariomycetes</taxon>
        <taxon>Hypocreomycetidae</taxon>
        <taxon>Glomerellales</taxon>
        <taxon>Glomerellaceae</taxon>
        <taxon>Colletotrichum</taxon>
        <taxon>Colletotrichum acutatum species complex</taxon>
    </lineage>
</organism>
<dbReference type="EMBL" id="MPDP01000124">
    <property type="protein sequence ID" value="KAK1478538.1"/>
    <property type="molecule type" value="Genomic_DNA"/>
</dbReference>
<reference evidence="2" key="1">
    <citation type="submission" date="2016-11" db="EMBL/GenBank/DDBJ databases">
        <title>The genome sequence of Colletotrichum cuscutae.</title>
        <authorList>
            <person name="Baroncelli R."/>
        </authorList>
    </citation>
    <scope>NUCLEOTIDE SEQUENCE</scope>
    <source>
        <strain evidence="2">IMI 304802</strain>
    </source>
</reference>
<gene>
    <name evidence="2" type="ORF">CCUS01_04884</name>
</gene>